<keyword evidence="4" id="KW-1185">Reference proteome</keyword>
<evidence type="ECO:0000313" key="3">
    <source>
        <dbReference type="EMBL" id="GID11668.1"/>
    </source>
</evidence>
<feature type="region of interest" description="Disordered" evidence="1">
    <location>
        <begin position="159"/>
        <end position="203"/>
    </location>
</feature>
<protein>
    <recommendedName>
        <fullName evidence="2">DUF1023 domain-containing protein</fullName>
    </recommendedName>
</protein>
<comment type="caution">
    <text evidence="3">The sequence shown here is derived from an EMBL/GenBank/DDBJ whole genome shotgun (WGS) entry which is preliminary data.</text>
</comment>
<feature type="compositionally biased region" description="Low complexity" evidence="1">
    <location>
        <begin position="159"/>
        <end position="185"/>
    </location>
</feature>
<organism evidence="3 4">
    <name type="scientific">Actinocatenispora rupis</name>
    <dbReference type="NCBI Taxonomy" id="519421"/>
    <lineage>
        <taxon>Bacteria</taxon>
        <taxon>Bacillati</taxon>
        <taxon>Actinomycetota</taxon>
        <taxon>Actinomycetes</taxon>
        <taxon>Micromonosporales</taxon>
        <taxon>Micromonosporaceae</taxon>
        <taxon>Actinocatenispora</taxon>
    </lineage>
</organism>
<evidence type="ECO:0000256" key="1">
    <source>
        <dbReference type="SAM" id="MobiDB-lite"/>
    </source>
</evidence>
<sequence>MLTVEQLRKVRPERVAAMAEALRTHAQRISTVVEQAVESAGRDLAGWQGPAATASTAHRHALADDAHRLGDAHSQASTVISGLADRLDEARQLLDLADNFAHLVGCQVYGRADVTVLPPTMLGPLAGVYDSVRRTAASLAAQALVVAEAADAHASRALGSRPAGADAGPDTDAGTGAGSVAADADGTGGALAGDEQADDDRSDVDSLDALAARHGSVADLAGAVLLFYGSLPANRRARARRRRPGLVAHLPGAPLSERYAANRQLIDENRADLRRSRTELAAASDEARTVTRARTIDAINQRIGTLNSFLASRTVAAVDPETGERTSGQYERRFLAFDPSGAGRIAEVFGDLGTARRVAVLVPGGRNGLDTFNSLANDARTLADATGPGTAVVAWLGYDAAGAGAVPARARAGASALRRFVAGLRPTMAPDAHTVVVAHGLGTVLVAAALRAGYQPDDVVFVGSAGLGERIRSAVDLRPARPGPADDLPDPVRTARTGTRFWAMRAPGDALAYSRAHGADPADFGDVTRLETQGGAEVTGHGRYYAVGSESLDNLARVVTGRLGDVTLTDTTLDEELVLAGLDEPGTPAPPGPAPAAALDGVLDTVGTVGGALVRWSGPEPGGTGA</sequence>
<dbReference type="InterPro" id="IPR010427">
    <property type="entry name" value="DUF1023"/>
</dbReference>
<reference evidence="3" key="1">
    <citation type="submission" date="2021-01" db="EMBL/GenBank/DDBJ databases">
        <title>Whole genome shotgun sequence of Actinocatenispora rupis NBRC 107355.</title>
        <authorList>
            <person name="Komaki H."/>
            <person name="Tamura T."/>
        </authorList>
    </citation>
    <scope>NUCLEOTIDE SEQUENCE</scope>
    <source>
        <strain evidence="3">NBRC 107355</strain>
    </source>
</reference>
<gene>
    <name evidence="3" type="ORF">Aru02nite_25570</name>
</gene>
<name>A0A8J3J932_9ACTN</name>
<proteinExistence type="predicted"/>
<dbReference type="EMBL" id="BOMB01000013">
    <property type="protein sequence ID" value="GID11668.1"/>
    <property type="molecule type" value="Genomic_DNA"/>
</dbReference>
<feature type="domain" description="DUF1023" evidence="2">
    <location>
        <begin position="338"/>
        <end position="480"/>
    </location>
</feature>
<dbReference type="RefSeq" id="WP_203657672.1">
    <property type="nucleotide sequence ID" value="NZ_BAAAZM010000001.1"/>
</dbReference>
<dbReference type="Pfam" id="PF06259">
    <property type="entry name" value="Abhydrolase_8"/>
    <property type="match status" value="1"/>
</dbReference>
<dbReference type="AlphaFoldDB" id="A0A8J3J932"/>
<evidence type="ECO:0000259" key="2">
    <source>
        <dbReference type="Pfam" id="PF06259"/>
    </source>
</evidence>
<evidence type="ECO:0000313" key="4">
    <source>
        <dbReference type="Proteomes" id="UP000612808"/>
    </source>
</evidence>
<dbReference type="Proteomes" id="UP000612808">
    <property type="component" value="Unassembled WGS sequence"/>
</dbReference>
<accession>A0A8J3J932</accession>